<dbReference type="Proteomes" id="UP000295023">
    <property type="component" value="Unassembled WGS sequence"/>
</dbReference>
<proteinExistence type="predicted"/>
<dbReference type="EMBL" id="SKBM01000001">
    <property type="protein sequence ID" value="TCZ66683.1"/>
    <property type="molecule type" value="Genomic_DNA"/>
</dbReference>
<dbReference type="RefSeq" id="WP_132283653.1">
    <property type="nucleotide sequence ID" value="NZ_SKBM01000001.1"/>
</dbReference>
<evidence type="ECO:0000313" key="2">
    <source>
        <dbReference type="Proteomes" id="UP000295023"/>
    </source>
</evidence>
<reference evidence="1 2" key="1">
    <citation type="submission" date="2019-03" db="EMBL/GenBank/DDBJ databases">
        <title>Paracraurococcus aquatilis NE82 genome sequence.</title>
        <authorList>
            <person name="Zhao Y."/>
            <person name="Du Z."/>
        </authorList>
    </citation>
    <scope>NUCLEOTIDE SEQUENCE [LARGE SCALE GENOMIC DNA]</scope>
    <source>
        <strain evidence="1 2">NE82</strain>
    </source>
</reference>
<accession>A0A4R4DZ77</accession>
<sequence length="118" mass="12608">MPVRFASDMGQRPALHSFISGMGERAAVEQLAGLRIGAPLRLRRIARPVRGCSVEILGPAGAPLGWLPREDEAALETLGLAPEEAELRVAALVPAFQRPRVQIQILLPDSVEEVAPAA</sequence>
<protein>
    <recommendedName>
        <fullName evidence="3">HIRAN domain-containing protein</fullName>
    </recommendedName>
</protein>
<name>A0A4R4DZ77_9PROT</name>
<comment type="caution">
    <text evidence="1">The sequence shown here is derived from an EMBL/GenBank/DDBJ whole genome shotgun (WGS) entry which is preliminary data.</text>
</comment>
<gene>
    <name evidence="1" type="ORF">EXY23_00790</name>
</gene>
<dbReference type="AlphaFoldDB" id="A0A4R4DZ77"/>
<evidence type="ECO:0008006" key="3">
    <source>
        <dbReference type="Google" id="ProtNLM"/>
    </source>
</evidence>
<organism evidence="1 2">
    <name type="scientific">Roseicella aquatilis</name>
    <dbReference type="NCBI Taxonomy" id="2527868"/>
    <lineage>
        <taxon>Bacteria</taxon>
        <taxon>Pseudomonadati</taxon>
        <taxon>Pseudomonadota</taxon>
        <taxon>Alphaproteobacteria</taxon>
        <taxon>Acetobacterales</taxon>
        <taxon>Roseomonadaceae</taxon>
        <taxon>Roseicella</taxon>
    </lineage>
</organism>
<evidence type="ECO:0000313" key="1">
    <source>
        <dbReference type="EMBL" id="TCZ66683.1"/>
    </source>
</evidence>
<keyword evidence="2" id="KW-1185">Reference proteome</keyword>
<dbReference type="OrthoDB" id="7272512at2"/>